<dbReference type="AlphaFoldDB" id="A0A6A4D9F7"/>
<dbReference type="EMBL" id="QXFT01002186">
    <property type="protein sequence ID" value="KAE9302371.1"/>
    <property type="molecule type" value="Genomic_DNA"/>
</dbReference>
<dbReference type="InterPro" id="IPR011993">
    <property type="entry name" value="PH-like_dom_sf"/>
</dbReference>
<feature type="region of interest" description="Disordered" evidence="1">
    <location>
        <begin position="370"/>
        <end position="398"/>
    </location>
</feature>
<reference evidence="3 4" key="1">
    <citation type="submission" date="2018-08" db="EMBL/GenBank/DDBJ databases">
        <title>Genomic investigation of the strawberry pathogen Phytophthora fragariae indicates pathogenicity is determined by transcriptional variation in three key races.</title>
        <authorList>
            <person name="Adams T.M."/>
            <person name="Armitage A.D."/>
            <person name="Sobczyk M.K."/>
            <person name="Bates H.J."/>
            <person name="Dunwell J.M."/>
            <person name="Nellist C.F."/>
            <person name="Harrison R.J."/>
        </authorList>
    </citation>
    <scope>NUCLEOTIDE SEQUENCE [LARGE SCALE GENOMIC DNA]</scope>
    <source>
        <strain evidence="3 4">SCRP333</strain>
    </source>
</reference>
<sequence>MEGYLDHLETTGLHKKVWTRRFFKLSRTFHVLEFFTDETQHERRGKMELEGAEVATADELGGLLSDDKAAVEMSRRFIFRIMEKGSKKHHYLCADLSGSKAPASATYALASSTREYLEEWLHALRTTIAAQEESPLRAATMGLGELNAQIGAFMNHMHLSARISNRVLEHGRSVYEITVKAWILERELVMEEDTDSQKDYRSYGRGSVGSGDMSWQILEYSCAWKLFKSTTELRNFDGQLRLLFGSSMHNVVFPSNTIGTKLQQLHLHASASQKEAENQQRLQVYDTYLQSLLRMPAFSSCGSDASTMLDTFLDISPHLASFRKLEKESGQSMHLRDRKVVPWKDRERFEVVYKMHLQVIAAQEENARRTQVAQYVSPHDTRSSHQHRHSHHRHRQESYDVVDSEEDDFGPASVAVHVAPLPAPVKPNAAMHVAPLTKLNMNAATEEARPGESVHERIARIGHRLVIEAFEA</sequence>
<comment type="caution">
    <text evidence="3">The sequence shown here is derived from an EMBL/GenBank/DDBJ whole genome shotgun (WGS) entry which is preliminary data.</text>
</comment>
<dbReference type="SMART" id="SM00233">
    <property type="entry name" value="PH"/>
    <property type="match status" value="1"/>
</dbReference>
<dbReference type="SUPFAM" id="SSF50729">
    <property type="entry name" value="PH domain-like"/>
    <property type="match status" value="1"/>
</dbReference>
<evidence type="ECO:0000313" key="4">
    <source>
        <dbReference type="Proteomes" id="UP000434957"/>
    </source>
</evidence>
<name>A0A6A4D9F7_9STRA</name>
<dbReference type="Proteomes" id="UP000434957">
    <property type="component" value="Unassembled WGS sequence"/>
</dbReference>
<dbReference type="Pfam" id="PF00169">
    <property type="entry name" value="PH"/>
    <property type="match status" value="1"/>
</dbReference>
<feature type="compositionally biased region" description="Basic residues" evidence="1">
    <location>
        <begin position="384"/>
        <end position="395"/>
    </location>
</feature>
<feature type="domain" description="PH" evidence="2">
    <location>
        <begin position="1"/>
        <end position="129"/>
    </location>
</feature>
<proteinExistence type="predicted"/>
<evidence type="ECO:0000256" key="1">
    <source>
        <dbReference type="SAM" id="MobiDB-lite"/>
    </source>
</evidence>
<dbReference type="PROSITE" id="PS50003">
    <property type="entry name" value="PH_DOMAIN"/>
    <property type="match status" value="1"/>
</dbReference>
<accession>A0A6A4D9F7</accession>
<organism evidence="3 4">
    <name type="scientific">Phytophthora rubi</name>
    <dbReference type="NCBI Taxonomy" id="129364"/>
    <lineage>
        <taxon>Eukaryota</taxon>
        <taxon>Sar</taxon>
        <taxon>Stramenopiles</taxon>
        <taxon>Oomycota</taxon>
        <taxon>Peronosporomycetes</taxon>
        <taxon>Peronosporales</taxon>
        <taxon>Peronosporaceae</taxon>
        <taxon>Phytophthora</taxon>
    </lineage>
</organism>
<dbReference type="Gene3D" id="2.30.29.30">
    <property type="entry name" value="Pleckstrin-homology domain (PH domain)/Phosphotyrosine-binding domain (PTB)"/>
    <property type="match status" value="1"/>
</dbReference>
<gene>
    <name evidence="3" type="ORF">PR003_g22280</name>
</gene>
<evidence type="ECO:0000313" key="3">
    <source>
        <dbReference type="EMBL" id="KAE9302371.1"/>
    </source>
</evidence>
<evidence type="ECO:0000259" key="2">
    <source>
        <dbReference type="PROSITE" id="PS50003"/>
    </source>
</evidence>
<dbReference type="InterPro" id="IPR001849">
    <property type="entry name" value="PH_domain"/>
</dbReference>
<keyword evidence="4" id="KW-1185">Reference proteome</keyword>
<protein>
    <recommendedName>
        <fullName evidence="2">PH domain-containing protein</fullName>
    </recommendedName>
</protein>